<sequence>MYICLLFRNILTLLSTSLNWHLFKCPQGAPLCTHYTQNGVCKFGPSCKFDHPMPTLSYSPSASSLADMPIAPFPVGSSTGTLAPSSSSSDLRPELISGSSNKDAFSTKMSSSTSTSSGLVSSKSGPTSHLQQSGQASSSSA</sequence>
<accession>A0AAU9RLK8</accession>
<evidence type="ECO:0000256" key="6">
    <source>
        <dbReference type="SAM" id="SignalP"/>
    </source>
</evidence>
<feature type="compositionally biased region" description="Low complexity" evidence="5">
    <location>
        <begin position="78"/>
        <end position="89"/>
    </location>
</feature>
<dbReference type="InterPro" id="IPR036855">
    <property type="entry name" value="Znf_CCCH_sf"/>
</dbReference>
<dbReference type="InterPro" id="IPR000571">
    <property type="entry name" value="Znf_CCCH"/>
</dbReference>
<keyword evidence="1 4" id="KW-0479">Metal-binding</keyword>
<evidence type="ECO:0000256" key="1">
    <source>
        <dbReference type="ARBA" id="ARBA00022723"/>
    </source>
</evidence>
<comment type="caution">
    <text evidence="8">The sequence shown here is derived from an EMBL/GenBank/DDBJ whole genome shotgun (WGS) entry which is preliminary data.</text>
</comment>
<dbReference type="Gene3D" id="4.10.1000.10">
    <property type="entry name" value="Zinc finger, CCCH-type"/>
    <property type="match status" value="1"/>
</dbReference>
<dbReference type="PROSITE" id="PS50103">
    <property type="entry name" value="ZF_C3H1"/>
    <property type="match status" value="1"/>
</dbReference>
<evidence type="ECO:0000259" key="7">
    <source>
        <dbReference type="PROSITE" id="PS50103"/>
    </source>
</evidence>
<dbReference type="Pfam" id="PF00642">
    <property type="entry name" value="zf-CCCH"/>
    <property type="match status" value="1"/>
</dbReference>
<proteinExistence type="predicted"/>
<dbReference type="SUPFAM" id="SSF90229">
    <property type="entry name" value="CCCH zinc finger"/>
    <property type="match status" value="1"/>
</dbReference>
<keyword evidence="6" id="KW-0732">Signal</keyword>
<evidence type="ECO:0000256" key="3">
    <source>
        <dbReference type="ARBA" id="ARBA00022833"/>
    </source>
</evidence>
<keyword evidence="9" id="KW-1185">Reference proteome</keyword>
<reference evidence="8 9" key="1">
    <citation type="submission" date="2022-03" db="EMBL/GenBank/DDBJ databases">
        <authorList>
            <person name="Nunn A."/>
            <person name="Chopra R."/>
            <person name="Nunn A."/>
            <person name="Contreras Garrido A."/>
        </authorList>
    </citation>
    <scope>NUCLEOTIDE SEQUENCE [LARGE SCALE GENOMIC DNA]</scope>
</reference>
<name>A0AAU9RLK8_THLAR</name>
<protein>
    <recommendedName>
        <fullName evidence="7">C3H1-type domain-containing protein</fullName>
    </recommendedName>
</protein>
<evidence type="ECO:0000256" key="4">
    <source>
        <dbReference type="PROSITE-ProRule" id="PRU00723"/>
    </source>
</evidence>
<evidence type="ECO:0000256" key="5">
    <source>
        <dbReference type="SAM" id="MobiDB-lite"/>
    </source>
</evidence>
<dbReference type="Proteomes" id="UP000836841">
    <property type="component" value="Unassembled WGS sequence"/>
</dbReference>
<evidence type="ECO:0000313" key="9">
    <source>
        <dbReference type="Proteomes" id="UP000836841"/>
    </source>
</evidence>
<dbReference type="EMBL" id="CAJVSB020000149">
    <property type="protein sequence ID" value="CAH2041984.1"/>
    <property type="molecule type" value="Genomic_DNA"/>
</dbReference>
<feature type="region of interest" description="Disordered" evidence="5">
    <location>
        <begin position="78"/>
        <end position="141"/>
    </location>
</feature>
<feature type="zinc finger region" description="C3H1-type" evidence="4">
    <location>
        <begin position="26"/>
        <end position="54"/>
    </location>
</feature>
<dbReference type="SMART" id="SM00356">
    <property type="entry name" value="ZnF_C3H1"/>
    <property type="match status" value="1"/>
</dbReference>
<keyword evidence="3 4" id="KW-0862">Zinc</keyword>
<feature type="chain" id="PRO_5043403954" description="C3H1-type domain-containing protein" evidence="6">
    <location>
        <begin position="17"/>
        <end position="141"/>
    </location>
</feature>
<dbReference type="GO" id="GO:0008270">
    <property type="term" value="F:zinc ion binding"/>
    <property type="evidence" value="ECO:0007669"/>
    <property type="project" value="UniProtKB-KW"/>
</dbReference>
<evidence type="ECO:0000313" key="8">
    <source>
        <dbReference type="EMBL" id="CAH2041984.1"/>
    </source>
</evidence>
<dbReference type="AlphaFoldDB" id="A0AAU9RLK8"/>
<feature type="signal peptide" evidence="6">
    <location>
        <begin position="1"/>
        <end position="16"/>
    </location>
</feature>
<organism evidence="8 9">
    <name type="scientific">Thlaspi arvense</name>
    <name type="common">Field penny-cress</name>
    <dbReference type="NCBI Taxonomy" id="13288"/>
    <lineage>
        <taxon>Eukaryota</taxon>
        <taxon>Viridiplantae</taxon>
        <taxon>Streptophyta</taxon>
        <taxon>Embryophyta</taxon>
        <taxon>Tracheophyta</taxon>
        <taxon>Spermatophyta</taxon>
        <taxon>Magnoliopsida</taxon>
        <taxon>eudicotyledons</taxon>
        <taxon>Gunneridae</taxon>
        <taxon>Pentapetalae</taxon>
        <taxon>rosids</taxon>
        <taxon>malvids</taxon>
        <taxon>Brassicales</taxon>
        <taxon>Brassicaceae</taxon>
        <taxon>Thlaspideae</taxon>
        <taxon>Thlaspi</taxon>
    </lineage>
</organism>
<evidence type="ECO:0000256" key="2">
    <source>
        <dbReference type="ARBA" id="ARBA00022771"/>
    </source>
</evidence>
<keyword evidence="2 4" id="KW-0863">Zinc-finger</keyword>
<gene>
    <name evidence="8" type="ORF">TAV2_LOCUS4618</name>
</gene>
<feature type="compositionally biased region" description="Low complexity" evidence="5">
    <location>
        <begin position="106"/>
        <end position="141"/>
    </location>
</feature>
<feature type="domain" description="C3H1-type" evidence="7">
    <location>
        <begin position="26"/>
        <end position="54"/>
    </location>
</feature>